<comment type="cofactor">
    <cofactor evidence="1">
        <name>pyridoxal 5'-phosphate</name>
        <dbReference type="ChEBI" id="CHEBI:597326"/>
    </cofactor>
</comment>
<dbReference type="InterPro" id="IPR029066">
    <property type="entry name" value="PLP-binding_barrel"/>
</dbReference>
<dbReference type="EMBL" id="DRLF01000132">
    <property type="protein sequence ID" value="HEC05896.1"/>
    <property type="molecule type" value="Genomic_DNA"/>
</dbReference>
<comment type="caution">
    <text evidence="2">The sequence shown here is derived from an EMBL/GenBank/DDBJ whole genome shotgun (WGS) entry which is preliminary data.</text>
</comment>
<sequence>MDYFNYKNGRLCAEDVPLEEIAASHGTPCYVYSRATLERHWRAFDEAFA</sequence>
<organism evidence="2">
    <name type="scientific">Thiolapillus brandeum</name>
    <dbReference type="NCBI Taxonomy" id="1076588"/>
    <lineage>
        <taxon>Bacteria</taxon>
        <taxon>Pseudomonadati</taxon>
        <taxon>Pseudomonadota</taxon>
        <taxon>Gammaproteobacteria</taxon>
        <taxon>Chromatiales</taxon>
        <taxon>Sedimenticolaceae</taxon>
        <taxon>Thiolapillus</taxon>
    </lineage>
</organism>
<evidence type="ECO:0000256" key="1">
    <source>
        <dbReference type="ARBA" id="ARBA00001933"/>
    </source>
</evidence>
<dbReference type="Proteomes" id="UP000886339">
    <property type="component" value="Unassembled WGS sequence"/>
</dbReference>
<gene>
    <name evidence="2" type="ORF">ENJ12_03540</name>
</gene>
<feature type="non-terminal residue" evidence="2">
    <location>
        <position position="49"/>
    </location>
</feature>
<dbReference type="GO" id="GO:0003824">
    <property type="term" value="F:catalytic activity"/>
    <property type="evidence" value="ECO:0007669"/>
    <property type="project" value="InterPro"/>
</dbReference>
<dbReference type="Gene3D" id="3.20.20.10">
    <property type="entry name" value="Alanine racemase"/>
    <property type="match status" value="1"/>
</dbReference>
<dbReference type="Gene3D" id="2.40.37.10">
    <property type="entry name" value="Lyase, Ornithine Decarboxylase, Chain A, domain 1"/>
    <property type="match status" value="1"/>
</dbReference>
<dbReference type="AlphaFoldDB" id="A0A831RUF5"/>
<accession>A0A831RUF5</accession>
<name>A0A831RUF5_9GAMM</name>
<dbReference type="InterPro" id="IPR009006">
    <property type="entry name" value="Ala_racemase/Decarboxylase_C"/>
</dbReference>
<protein>
    <submittedName>
        <fullName evidence="2">Diaminopimelate decarboxylase</fullName>
    </submittedName>
</protein>
<reference evidence="2" key="1">
    <citation type="journal article" date="2020" name="mSystems">
        <title>Genome- and Community-Level Interaction Insights into Carbon Utilization and Element Cycling Functions of Hydrothermarchaeota in Hydrothermal Sediment.</title>
        <authorList>
            <person name="Zhou Z."/>
            <person name="Liu Y."/>
            <person name="Xu W."/>
            <person name="Pan J."/>
            <person name="Luo Z.H."/>
            <person name="Li M."/>
        </authorList>
    </citation>
    <scope>NUCLEOTIDE SEQUENCE [LARGE SCALE GENOMIC DNA]</scope>
    <source>
        <strain evidence="2">HyVt-458</strain>
    </source>
</reference>
<evidence type="ECO:0000313" key="2">
    <source>
        <dbReference type="EMBL" id="HEC05896.1"/>
    </source>
</evidence>
<proteinExistence type="predicted"/>